<accession>A0A1Y2IIJ7</accession>
<dbReference type="InterPro" id="IPR017972">
    <property type="entry name" value="Cyt_P450_CS"/>
</dbReference>
<dbReference type="InterPro" id="IPR036396">
    <property type="entry name" value="Cyt_P450_sf"/>
</dbReference>
<name>A0A1Y2IIJ7_TRAC3</name>
<dbReference type="InterPro" id="IPR001128">
    <property type="entry name" value="Cyt_P450"/>
</dbReference>
<evidence type="ECO:0000256" key="7">
    <source>
        <dbReference type="ARBA" id="ARBA00022723"/>
    </source>
</evidence>
<evidence type="ECO:0000256" key="11">
    <source>
        <dbReference type="ARBA" id="ARBA00023033"/>
    </source>
</evidence>
<protein>
    <submittedName>
        <fullName evidence="15">CyP450 monooxygenase</fullName>
    </submittedName>
</protein>
<proteinExistence type="inferred from homology"/>
<dbReference type="PRINTS" id="PR00385">
    <property type="entry name" value="P450"/>
</dbReference>
<feature type="binding site" description="axial binding residue" evidence="13">
    <location>
        <position position="382"/>
    </location>
    <ligand>
        <name>heme</name>
        <dbReference type="ChEBI" id="CHEBI:30413"/>
    </ligand>
    <ligandPart>
        <name>Fe</name>
        <dbReference type="ChEBI" id="CHEBI:18248"/>
    </ligandPart>
</feature>
<keyword evidence="5 13" id="KW-0349">Heme</keyword>
<sequence>MAAKYGDVMAFRVLGQTLIVLNSSTAVVDLLEKRSSIYSDRAESVMMKLTHWDRGLVSMHYGEQWREHRRLMWQYLHPKAVQQYHVAQTRGARRLLRGLHVHKHDLEFQIKMAMCTMIVNILYGIPAKDVKPHFLDMLLGLEDGFFEVLKPGNFLVEYLPWLQYVPGWFPGTGWQAKASRWRDQAYLFMDGPWKEAQDAIARGIVEPSLSSELLEKASQLDQSKAKEQVDLIHEMTSNLFGGSIHTSSATLYSFFCGMVMHPEVQKRAQAELDAVVGPDRLPEYTDRDSLPYISAIVKETLRWHNITPLGSPHRCMEEDEYRGWRIPKGALVLQNVWAILHDAEVYPEPEIFRPERFLHDGQLRSDIPDPTKVAFGFGRRICPGRHFADDLLFINIASVLHTFDILPALDSSGKPIPVTAQSSPAMLS</sequence>
<dbReference type="SUPFAM" id="SSF48264">
    <property type="entry name" value="Cytochrome P450"/>
    <property type="match status" value="1"/>
</dbReference>
<dbReference type="PANTHER" id="PTHR46300:SF7">
    <property type="entry name" value="P450, PUTATIVE (EUROFUNG)-RELATED"/>
    <property type="match status" value="1"/>
</dbReference>
<dbReference type="Gene3D" id="1.10.630.10">
    <property type="entry name" value="Cytochrome P450"/>
    <property type="match status" value="1"/>
</dbReference>
<evidence type="ECO:0000256" key="14">
    <source>
        <dbReference type="RuleBase" id="RU000461"/>
    </source>
</evidence>
<evidence type="ECO:0000256" key="10">
    <source>
        <dbReference type="ARBA" id="ARBA00023004"/>
    </source>
</evidence>
<dbReference type="Proteomes" id="UP000193067">
    <property type="component" value="Unassembled WGS sequence"/>
</dbReference>
<dbReference type="GO" id="GO:0020037">
    <property type="term" value="F:heme binding"/>
    <property type="evidence" value="ECO:0007669"/>
    <property type="project" value="InterPro"/>
</dbReference>
<comment type="similarity">
    <text evidence="4 14">Belongs to the cytochrome P450 family.</text>
</comment>
<evidence type="ECO:0000313" key="16">
    <source>
        <dbReference type="Proteomes" id="UP000193067"/>
    </source>
</evidence>
<dbReference type="OrthoDB" id="2789670at2759"/>
<dbReference type="PANTHER" id="PTHR46300">
    <property type="entry name" value="P450, PUTATIVE (EUROFUNG)-RELATED-RELATED"/>
    <property type="match status" value="1"/>
</dbReference>
<keyword evidence="6" id="KW-0812">Transmembrane</keyword>
<evidence type="ECO:0000313" key="15">
    <source>
        <dbReference type="EMBL" id="OSD00071.1"/>
    </source>
</evidence>
<keyword evidence="8" id="KW-1133">Transmembrane helix</keyword>
<evidence type="ECO:0000256" key="8">
    <source>
        <dbReference type="ARBA" id="ARBA00022989"/>
    </source>
</evidence>
<dbReference type="GO" id="GO:0016020">
    <property type="term" value="C:membrane"/>
    <property type="evidence" value="ECO:0007669"/>
    <property type="project" value="UniProtKB-SubCell"/>
</dbReference>
<comment type="cofactor">
    <cofactor evidence="1 13">
        <name>heme</name>
        <dbReference type="ChEBI" id="CHEBI:30413"/>
    </cofactor>
</comment>
<dbReference type="GO" id="GO:0016705">
    <property type="term" value="F:oxidoreductase activity, acting on paired donors, with incorporation or reduction of molecular oxygen"/>
    <property type="evidence" value="ECO:0007669"/>
    <property type="project" value="InterPro"/>
</dbReference>
<dbReference type="GO" id="GO:0005506">
    <property type="term" value="F:iron ion binding"/>
    <property type="evidence" value="ECO:0007669"/>
    <property type="project" value="InterPro"/>
</dbReference>
<evidence type="ECO:0000256" key="1">
    <source>
        <dbReference type="ARBA" id="ARBA00001971"/>
    </source>
</evidence>
<dbReference type="CDD" id="cd11065">
    <property type="entry name" value="CYP64-like"/>
    <property type="match status" value="1"/>
</dbReference>
<dbReference type="EMBL" id="KZ084122">
    <property type="protein sequence ID" value="OSD00071.1"/>
    <property type="molecule type" value="Genomic_DNA"/>
</dbReference>
<keyword evidence="10 13" id="KW-0408">Iron</keyword>
<dbReference type="Pfam" id="PF00067">
    <property type="entry name" value="p450"/>
    <property type="match status" value="1"/>
</dbReference>
<evidence type="ECO:0000256" key="12">
    <source>
        <dbReference type="ARBA" id="ARBA00023136"/>
    </source>
</evidence>
<evidence type="ECO:0000256" key="13">
    <source>
        <dbReference type="PIRSR" id="PIRSR602401-1"/>
    </source>
</evidence>
<keyword evidence="16" id="KW-1185">Reference proteome</keyword>
<organism evidence="15 16">
    <name type="scientific">Trametes coccinea (strain BRFM310)</name>
    <name type="common">Pycnoporus coccineus</name>
    <dbReference type="NCBI Taxonomy" id="1353009"/>
    <lineage>
        <taxon>Eukaryota</taxon>
        <taxon>Fungi</taxon>
        <taxon>Dikarya</taxon>
        <taxon>Basidiomycota</taxon>
        <taxon>Agaricomycotina</taxon>
        <taxon>Agaricomycetes</taxon>
        <taxon>Polyporales</taxon>
        <taxon>Polyporaceae</taxon>
        <taxon>Trametes</taxon>
    </lineage>
</organism>
<reference evidence="15 16" key="1">
    <citation type="journal article" date="2015" name="Biotechnol. Biofuels">
        <title>Enhanced degradation of softwood versus hardwood by the white-rot fungus Pycnoporus coccineus.</title>
        <authorList>
            <person name="Couturier M."/>
            <person name="Navarro D."/>
            <person name="Chevret D."/>
            <person name="Henrissat B."/>
            <person name="Piumi F."/>
            <person name="Ruiz-Duenas F.J."/>
            <person name="Martinez A.T."/>
            <person name="Grigoriev I.V."/>
            <person name="Riley R."/>
            <person name="Lipzen A."/>
            <person name="Berrin J.G."/>
            <person name="Master E.R."/>
            <person name="Rosso M.N."/>
        </authorList>
    </citation>
    <scope>NUCLEOTIDE SEQUENCE [LARGE SCALE GENOMIC DNA]</scope>
    <source>
        <strain evidence="15 16">BRFM310</strain>
    </source>
</reference>
<evidence type="ECO:0000256" key="3">
    <source>
        <dbReference type="ARBA" id="ARBA00005179"/>
    </source>
</evidence>
<dbReference type="AlphaFoldDB" id="A0A1Y2IIJ7"/>
<keyword evidence="7 13" id="KW-0479">Metal-binding</keyword>
<evidence type="ECO:0000256" key="5">
    <source>
        <dbReference type="ARBA" id="ARBA00022617"/>
    </source>
</evidence>
<dbReference type="GO" id="GO:0004497">
    <property type="term" value="F:monooxygenase activity"/>
    <property type="evidence" value="ECO:0007669"/>
    <property type="project" value="UniProtKB-KW"/>
</dbReference>
<comment type="subcellular location">
    <subcellularLocation>
        <location evidence="2">Membrane</location>
        <topology evidence="2">Single-pass membrane protein</topology>
    </subcellularLocation>
</comment>
<keyword evidence="9 14" id="KW-0560">Oxidoreductase</keyword>
<evidence type="ECO:0000256" key="2">
    <source>
        <dbReference type="ARBA" id="ARBA00004167"/>
    </source>
</evidence>
<dbReference type="InterPro" id="IPR002401">
    <property type="entry name" value="Cyt_P450_E_grp-I"/>
</dbReference>
<keyword evidence="12" id="KW-0472">Membrane</keyword>
<evidence type="ECO:0000256" key="6">
    <source>
        <dbReference type="ARBA" id="ARBA00022692"/>
    </source>
</evidence>
<evidence type="ECO:0000256" key="9">
    <source>
        <dbReference type="ARBA" id="ARBA00023002"/>
    </source>
</evidence>
<gene>
    <name evidence="15" type="ORF">PYCCODRAFT_1469786</name>
</gene>
<comment type="pathway">
    <text evidence="3">Secondary metabolite biosynthesis.</text>
</comment>
<keyword evidence="11 14" id="KW-0503">Monooxygenase</keyword>
<dbReference type="InterPro" id="IPR050364">
    <property type="entry name" value="Cytochrome_P450_fung"/>
</dbReference>
<dbReference type="PRINTS" id="PR00463">
    <property type="entry name" value="EP450I"/>
</dbReference>
<dbReference type="STRING" id="1353009.A0A1Y2IIJ7"/>
<dbReference type="PROSITE" id="PS00086">
    <property type="entry name" value="CYTOCHROME_P450"/>
    <property type="match status" value="1"/>
</dbReference>
<evidence type="ECO:0000256" key="4">
    <source>
        <dbReference type="ARBA" id="ARBA00010617"/>
    </source>
</evidence>